<sequence length="95" mass="11047">MLLKSLQNAAYHLFFNNFKQNTELESSYYCKQPNPPLDLRNSVLASGYGSGHKYLHHPKIRQCSRQPHEAGKSNYKSKSHKERDRKKEKAQAKLT</sequence>
<dbReference type="EMBL" id="CM051399">
    <property type="protein sequence ID" value="KAJ4717649.1"/>
    <property type="molecule type" value="Genomic_DNA"/>
</dbReference>
<keyword evidence="2" id="KW-1185">Reference proteome</keyword>
<name>A0ACC1Y3R2_MELAZ</name>
<protein>
    <submittedName>
        <fullName evidence="1">Uncharacterized protein</fullName>
    </submittedName>
</protein>
<dbReference type="Proteomes" id="UP001164539">
    <property type="component" value="Chromosome 6"/>
</dbReference>
<evidence type="ECO:0000313" key="2">
    <source>
        <dbReference type="Proteomes" id="UP001164539"/>
    </source>
</evidence>
<organism evidence="1 2">
    <name type="scientific">Melia azedarach</name>
    <name type="common">Chinaberry tree</name>
    <dbReference type="NCBI Taxonomy" id="155640"/>
    <lineage>
        <taxon>Eukaryota</taxon>
        <taxon>Viridiplantae</taxon>
        <taxon>Streptophyta</taxon>
        <taxon>Embryophyta</taxon>
        <taxon>Tracheophyta</taxon>
        <taxon>Spermatophyta</taxon>
        <taxon>Magnoliopsida</taxon>
        <taxon>eudicotyledons</taxon>
        <taxon>Gunneridae</taxon>
        <taxon>Pentapetalae</taxon>
        <taxon>rosids</taxon>
        <taxon>malvids</taxon>
        <taxon>Sapindales</taxon>
        <taxon>Meliaceae</taxon>
        <taxon>Melia</taxon>
    </lineage>
</organism>
<accession>A0ACC1Y3R2</accession>
<comment type="caution">
    <text evidence="1">The sequence shown here is derived from an EMBL/GenBank/DDBJ whole genome shotgun (WGS) entry which is preliminary data.</text>
</comment>
<evidence type="ECO:0000313" key="1">
    <source>
        <dbReference type="EMBL" id="KAJ4717649.1"/>
    </source>
</evidence>
<gene>
    <name evidence="1" type="ORF">OWV82_012499</name>
</gene>
<reference evidence="1 2" key="1">
    <citation type="journal article" date="2023" name="Science">
        <title>Complex scaffold remodeling in plant triterpene biosynthesis.</title>
        <authorList>
            <person name="De La Pena R."/>
            <person name="Hodgson H."/>
            <person name="Liu J.C."/>
            <person name="Stephenson M.J."/>
            <person name="Martin A.C."/>
            <person name="Owen C."/>
            <person name="Harkess A."/>
            <person name="Leebens-Mack J."/>
            <person name="Jimenez L.E."/>
            <person name="Osbourn A."/>
            <person name="Sattely E.S."/>
        </authorList>
    </citation>
    <scope>NUCLEOTIDE SEQUENCE [LARGE SCALE GENOMIC DNA]</scope>
    <source>
        <strain evidence="2">cv. JPN11</strain>
        <tissue evidence="1">Leaf</tissue>
    </source>
</reference>
<proteinExistence type="predicted"/>